<dbReference type="RefSeq" id="WP_316250205.1">
    <property type="nucleotide sequence ID" value="NZ_JAOPFX010000001.1"/>
</dbReference>
<protein>
    <submittedName>
        <fullName evidence="3">CHAT domain-containing protein</fullName>
    </submittedName>
</protein>
<dbReference type="EMBL" id="JBHTBE010000001">
    <property type="protein sequence ID" value="MFC7268281.1"/>
    <property type="molecule type" value="Genomic_DNA"/>
</dbReference>
<feature type="compositionally biased region" description="Basic residues" evidence="1">
    <location>
        <begin position="20"/>
        <end position="39"/>
    </location>
</feature>
<organism evidence="3 4">
    <name type="scientific">Microbacterium fluvii</name>
    <dbReference type="NCBI Taxonomy" id="415215"/>
    <lineage>
        <taxon>Bacteria</taxon>
        <taxon>Bacillati</taxon>
        <taxon>Actinomycetota</taxon>
        <taxon>Actinomycetes</taxon>
        <taxon>Micrococcales</taxon>
        <taxon>Microbacteriaceae</taxon>
        <taxon>Microbacterium</taxon>
    </lineage>
</organism>
<feature type="region of interest" description="Disordered" evidence="1">
    <location>
        <begin position="1"/>
        <end position="96"/>
    </location>
</feature>
<feature type="compositionally biased region" description="Basic and acidic residues" evidence="1">
    <location>
        <begin position="44"/>
        <end position="72"/>
    </location>
</feature>
<dbReference type="InterPro" id="IPR024983">
    <property type="entry name" value="CHAT_dom"/>
</dbReference>
<feature type="compositionally biased region" description="Basic and acidic residues" evidence="1">
    <location>
        <begin position="1"/>
        <end position="19"/>
    </location>
</feature>
<reference evidence="4" key="1">
    <citation type="journal article" date="2019" name="Int. J. Syst. Evol. Microbiol.">
        <title>The Global Catalogue of Microorganisms (GCM) 10K type strain sequencing project: providing services to taxonomists for standard genome sequencing and annotation.</title>
        <authorList>
            <consortium name="The Broad Institute Genomics Platform"/>
            <consortium name="The Broad Institute Genome Sequencing Center for Infectious Disease"/>
            <person name="Wu L."/>
            <person name="Ma J."/>
        </authorList>
    </citation>
    <scope>NUCLEOTIDE SEQUENCE [LARGE SCALE GENOMIC DNA]</scope>
    <source>
        <strain evidence="4">CGMCC 1.15772</strain>
    </source>
</reference>
<evidence type="ECO:0000313" key="4">
    <source>
        <dbReference type="Proteomes" id="UP001596507"/>
    </source>
</evidence>
<dbReference type="Pfam" id="PF12770">
    <property type="entry name" value="CHAT"/>
    <property type="match status" value="1"/>
</dbReference>
<evidence type="ECO:0000256" key="1">
    <source>
        <dbReference type="SAM" id="MobiDB-lite"/>
    </source>
</evidence>
<proteinExistence type="predicted"/>
<evidence type="ECO:0000259" key="2">
    <source>
        <dbReference type="Pfam" id="PF12770"/>
    </source>
</evidence>
<evidence type="ECO:0000313" key="3">
    <source>
        <dbReference type="EMBL" id="MFC7268281.1"/>
    </source>
</evidence>
<comment type="caution">
    <text evidence="3">The sequence shown here is derived from an EMBL/GenBank/DDBJ whole genome shotgun (WGS) entry which is preliminary data.</text>
</comment>
<keyword evidence="4" id="KW-1185">Reference proteome</keyword>
<accession>A0ABW2HCT1</accession>
<dbReference type="Proteomes" id="UP001596507">
    <property type="component" value="Unassembled WGS sequence"/>
</dbReference>
<gene>
    <name evidence="3" type="ORF">ACFQRL_04815</name>
</gene>
<feature type="domain" description="CHAT" evidence="2">
    <location>
        <begin position="51"/>
        <end position="224"/>
    </location>
</feature>
<sequence length="251" mass="27039">MGAHVSDRSVRPRGADVGRLRRHAPHRRTGAAGAARHRASPTGDRIDAGADRARRLQRDDRPADAVEADRRAARLLARSGRRADRGHDPRRPHRGTVASASDAVLYLYCHAEASAADTDASRLILTGSESLTLGELEVYAPTGDRLPGHPLVFINACESGELTPLFYGGFVSYFLAKGARGVIGTECKTPALFASEWAKAFFDELFAGTPLGETVLTLRRRFLADHANPLGLLYGVHCDVDTVVSPALPAR</sequence>
<name>A0ABW2HCT1_9MICO</name>